<evidence type="ECO:0000313" key="2">
    <source>
        <dbReference type="EMBL" id="KAG6376275.1"/>
    </source>
</evidence>
<name>A0A8I2YQP0_9AGAM</name>
<dbReference type="OrthoDB" id="3267661at2759"/>
<feature type="compositionally biased region" description="Acidic residues" evidence="1">
    <location>
        <begin position="113"/>
        <end position="149"/>
    </location>
</feature>
<proteinExistence type="predicted"/>
<dbReference type="Proteomes" id="UP000683000">
    <property type="component" value="Unassembled WGS sequence"/>
</dbReference>
<organism evidence="2 3">
    <name type="scientific">Boletus reticuloceps</name>
    <dbReference type="NCBI Taxonomy" id="495285"/>
    <lineage>
        <taxon>Eukaryota</taxon>
        <taxon>Fungi</taxon>
        <taxon>Dikarya</taxon>
        <taxon>Basidiomycota</taxon>
        <taxon>Agaricomycotina</taxon>
        <taxon>Agaricomycetes</taxon>
        <taxon>Agaricomycetidae</taxon>
        <taxon>Boletales</taxon>
        <taxon>Boletineae</taxon>
        <taxon>Boletaceae</taxon>
        <taxon>Boletoideae</taxon>
        <taxon>Boletus</taxon>
    </lineage>
</organism>
<feature type="region of interest" description="Disordered" evidence="1">
    <location>
        <begin position="84"/>
        <end position="155"/>
    </location>
</feature>
<evidence type="ECO:0000313" key="3">
    <source>
        <dbReference type="Proteomes" id="UP000683000"/>
    </source>
</evidence>
<dbReference type="EMBL" id="JAGFBS010000012">
    <property type="protein sequence ID" value="KAG6376275.1"/>
    <property type="molecule type" value="Genomic_DNA"/>
</dbReference>
<sequence>MSIASPTLIPRSPVVPLVLPKPPHIGPTPLPKVDRYQGRINHVRDLQREADDLSDEENDLEDCNLHVRNRGFVWYIPIGRHTTQLEEKNDAEEDSEGSSSGRTDEGTTPPHEENEDSGPDLDAGIEDMDEEQNSDEVEEGMTEEFEEEPSDSRTLTFQRAHRQQYLYIYTIVYSVHHMLLCRHKLVTKDYHSHLVGINIHREKGSVCLALSKLESQ</sequence>
<keyword evidence="3" id="KW-1185">Reference proteome</keyword>
<reference evidence="2" key="1">
    <citation type="submission" date="2021-03" db="EMBL/GenBank/DDBJ databases">
        <title>Evolutionary innovations through gain and loss of genes in the ectomycorrhizal Boletales.</title>
        <authorList>
            <person name="Wu G."/>
            <person name="Miyauchi S."/>
            <person name="Morin E."/>
            <person name="Yang Z.-L."/>
            <person name="Xu J."/>
            <person name="Martin F.M."/>
        </authorList>
    </citation>
    <scope>NUCLEOTIDE SEQUENCE</scope>
    <source>
        <strain evidence="2">BR01</strain>
    </source>
</reference>
<accession>A0A8I2YQP0</accession>
<protein>
    <submittedName>
        <fullName evidence="2">Uncharacterized protein</fullName>
    </submittedName>
</protein>
<evidence type="ECO:0000256" key="1">
    <source>
        <dbReference type="SAM" id="MobiDB-lite"/>
    </source>
</evidence>
<gene>
    <name evidence="2" type="ORF">JVT61DRAFT_2251</name>
</gene>
<dbReference type="AlphaFoldDB" id="A0A8I2YQP0"/>
<comment type="caution">
    <text evidence="2">The sequence shown here is derived from an EMBL/GenBank/DDBJ whole genome shotgun (WGS) entry which is preliminary data.</text>
</comment>